<proteinExistence type="predicted"/>
<dbReference type="SUPFAM" id="SSF51182">
    <property type="entry name" value="RmlC-like cupins"/>
    <property type="match status" value="1"/>
</dbReference>
<evidence type="ECO:0000313" key="2">
    <source>
        <dbReference type="EMBL" id="TCP56645.1"/>
    </source>
</evidence>
<dbReference type="InterPro" id="IPR047142">
    <property type="entry name" value="OryJ/VirC-like"/>
</dbReference>
<name>A0A4R2RB49_9PSEU</name>
<feature type="domain" description="Cupin type-2" evidence="1">
    <location>
        <begin position="115"/>
        <end position="170"/>
    </location>
</feature>
<dbReference type="CDD" id="cd02231">
    <property type="entry name" value="cupin_BLL6423-like"/>
    <property type="match status" value="1"/>
</dbReference>
<dbReference type="InterPro" id="IPR011051">
    <property type="entry name" value="RmlC_Cupin_sf"/>
</dbReference>
<protein>
    <submittedName>
        <fullName evidence="2">Cupin domain</fullName>
    </submittedName>
</protein>
<dbReference type="EMBL" id="SLXQ01000001">
    <property type="protein sequence ID" value="TCP56645.1"/>
    <property type="molecule type" value="Genomic_DNA"/>
</dbReference>
<comment type="caution">
    <text evidence="2">The sequence shown here is derived from an EMBL/GenBank/DDBJ whole genome shotgun (WGS) entry which is preliminary data.</text>
</comment>
<accession>A0A4R2RB49</accession>
<gene>
    <name evidence="2" type="ORF">EV191_101590</name>
</gene>
<dbReference type="InterPro" id="IPR013096">
    <property type="entry name" value="Cupin_2"/>
</dbReference>
<organism evidence="2 3">
    <name type="scientific">Tamaricihabitans halophyticus</name>
    <dbReference type="NCBI Taxonomy" id="1262583"/>
    <lineage>
        <taxon>Bacteria</taxon>
        <taxon>Bacillati</taxon>
        <taxon>Actinomycetota</taxon>
        <taxon>Actinomycetes</taxon>
        <taxon>Pseudonocardiales</taxon>
        <taxon>Pseudonocardiaceae</taxon>
        <taxon>Tamaricihabitans</taxon>
    </lineage>
</organism>
<dbReference type="Gene3D" id="2.60.120.10">
    <property type="entry name" value="Jelly Rolls"/>
    <property type="match status" value="1"/>
</dbReference>
<dbReference type="Proteomes" id="UP000294911">
    <property type="component" value="Unassembled WGS sequence"/>
</dbReference>
<reference evidence="2 3" key="1">
    <citation type="submission" date="2019-03" db="EMBL/GenBank/DDBJ databases">
        <title>Genomic Encyclopedia of Type Strains, Phase IV (KMG-IV): sequencing the most valuable type-strain genomes for metagenomic binning, comparative biology and taxonomic classification.</title>
        <authorList>
            <person name="Goeker M."/>
        </authorList>
    </citation>
    <scope>NUCLEOTIDE SEQUENCE [LARGE SCALE GENOMIC DNA]</scope>
    <source>
        <strain evidence="2 3">DSM 45765</strain>
    </source>
</reference>
<dbReference type="AlphaFoldDB" id="A0A4R2RB49"/>
<dbReference type="PANTHER" id="PTHR36156">
    <property type="entry name" value="SLR2101 PROTEIN"/>
    <property type="match status" value="1"/>
</dbReference>
<keyword evidence="3" id="KW-1185">Reference proteome</keyword>
<sequence length="182" mass="19731">MALRPIRRIVTGHGPDGAATILFDGTATETLEFPGWSEAGSTELWSTDESPVDMNSAADRARPMRHDPTPQGTLFRVVQIPPEQDLDGMDTDKVFEAMGSTNKPDAEAREKHPSMHRTDSIDYLVVISGEMTMLMGDGSETLLRQGDCIIQQGTDHAWVNRGTEPCVLAAVLVDGARPTVLG</sequence>
<dbReference type="Pfam" id="PF07883">
    <property type="entry name" value="Cupin_2"/>
    <property type="match status" value="1"/>
</dbReference>
<dbReference type="InterPro" id="IPR014710">
    <property type="entry name" value="RmlC-like_jellyroll"/>
</dbReference>
<dbReference type="PANTHER" id="PTHR36156:SF2">
    <property type="entry name" value="CUPIN TYPE-2 DOMAIN-CONTAINING PROTEIN"/>
    <property type="match status" value="1"/>
</dbReference>
<evidence type="ECO:0000259" key="1">
    <source>
        <dbReference type="Pfam" id="PF07883"/>
    </source>
</evidence>
<dbReference type="RefSeq" id="WP_165912795.1">
    <property type="nucleotide sequence ID" value="NZ_SLXQ01000001.1"/>
</dbReference>
<evidence type="ECO:0000313" key="3">
    <source>
        <dbReference type="Proteomes" id="UP000294911"/>
    </source>
</evidence>